<organism evidence="2 3">
    <name type="scientific">Cannabis sativa</name>
    <name type="common">Hemp</name>
    <name type="synonym">Marijuana</name>
    <dbReference type="NCBI Taxonomy" id="3483"/>
    <lineage>
        <taxon>Eukaryota</taxon>
        <taxon>Viridiplantae</taxon>
        <taxon>Streptophyta</taxon>
        <taxon>Embryophyta</taxon>
        <taxon>Tracheophyta</taxon>
        <taxon>Spermatophyta</taxon>
        <taxon>Magnoliopsida</taxon>
        <taxon>eudicotyledons</taxon>
        <taxon>Gunneridae</taxon>
        <taxon>Pentapetalae</taxon>
        <taxon>rosids</taxon>
        <taxon>fabids</taxon>
        <taxon>Rosales</taxon>
        <taxon>Cannabaceae</taxon>
        <taxon>Cannabis</taxon>
    </lineage>
</organism>
<dbReference type="EMBL" id="JAATIQ010000056">
    <property type="protein sequence ID" value="KAF4391846.1"/>
    <property type="molecule type" value="Genomic_DNA"/>
</dbReference>
<comment type="caution">
    <text evidence="2">The sequence shown here is derived from an EMBL/GenBank/DDBJ whole genome shotgun (WGS) entry which is preliminary data.</text>
</comment>
<dbReference type="Proteomes" id="UP000583929">
    <property type="component" value="Unassembled WGS sequence"/>
</dbReference>
<gene>
    <name evidence="2" type="ORF">G4B88_011489</name>
</gene>
<reference evidence="2 3" key="1">
    <citation type="journal article" date="2020" name="bioRxiv">
        <title>Sequence and annotation of 42 cannabis genomes reveals extensive copy number variation in cannabinoid synthesis and pathogen resistance genes.</title>
        <authorList>
            <person name="Mckernan K.J."/>
            <person name="Helbert Y."/>
            <person name="Kane L.T."/>
            <person name="Ebling H."/>
            <person name="Zhang L."/>
            <person name="Liu B."/>
            <person name="Eaton Z."/>
            <person name="Mclaughlin S."/>
            <person name="Kingan S."/>
            <person name="Baybayan P."/>
            <person name="Concepcion G."/>
            <person name="Jordan M."/>
            <person name="Riva A."/>
            <person name="Barbazuk W."/>
            <person name="Harkins T."/>
        </authorList>
    </citation>
    <scope>NUCLEOTIDE SEQUENCE [LARGE SCALE GENOMIC DNA]</scope>
    <source>
        <strain evidence="3">cv. Jamaican Lion 4</strain>
        <tissue evidence="2">Leaf</tissue>
    </source>
</reference>
<dbReference type="AlphaFoldDB" id="A0A7J6H989"/>
<sequence>MSSSTTSISTTANPQDTQTLPRVPPTSDGEVYLTAMRTQNLDRPLHAVLLYGRFDRSNNGFDGDYDTAVEYYSGWKPHLCKPKITQFHIQIMVYKGFENPKLRLKGERERETRSRFREREP</sequence>
<feature type="compositionally biased region" description="Low complexity" evidence="1">
    <location>
        <begin position="1"/>
        <end position="11"/>
    </location>
</feature>
<feature type="region of interest" description="Disordered" evidence="1">
    <location>
        <begin position="1"/>
        <end position="28"/>
    </location>
</feature>
<accession>A0A7J6H989</accession>
<evidence type="ECO:0000313" key="2">
    <source>
        <dbReference type="EMBL" id="KAF4391846.1"/>
    </source>
</evidence>
<proteinExistence type="predicted"/>
<evidence type="ECO:0000313" key="3">
    <source>
        <dbReference type="Proteomes" id="UP000583929"/>
    </source>
</evidence>
<protein>
    <submittedName>
        <fullName evidence="2">Uncharacterized protein</fullName>
    </submittedName>
</protein>
<name>A0A7J6H989_CANSA</name>
<keyword evidence="3" id="KW-1185">Reference proteome</keyword>
<evidence type="ECO:0000256" key="1">
    <source>
        <dbReference type="SAM" id="MobiDB-lite"/>
    </source>
</evidence>